<organism evidence="2 3">
    <name type="scientific">Acetatifactor muris</name>
    <dbReference type="NCBI Taxonomy" id="879566"/>
    <lineage>
        <taxon>Bacteria</taxon>
        <taxon>Bacillati</taxon>
        <taxon>Bacillota</taxon>
        <taxon>Clostridia</taxon>
        <taxon>Lachnospirales</taxon>
        <taxon>Lachnospiraceae</taxon>
        <taxon>Acetatifactor</taxon>
    </lineage>
</organism>
<protein>
    <recommendedName>
        <fullName evidence="1">DUF6194 domain-containing protein</fullName>
    </recommendedName>
</protein>
<feature type="domain" description="DUF6194" evidence="1">
    <location>
        <begin position="1"/>
        <end position="148"/>
    </location>
</feature>
<dbReference type="OrthoDB" id="9783727at2"/>
<dbReference type="InterPro" id="IPR045676">
    <property type="entry name" value="DUF6194"/>
</dbReference>
<reference evidence="2 3" key="1">
    <citation type="submission" date="2018-01" db="EMBL/GenBank/DDBJ databases">
        <authorList>
            <person name="Gaut B.S."/>
            <person name="Morton B.R."/>
            <person name="Clegg M.T."/>
            <person name="Duvall M.R."/>
        </authorList>
    </citation>
    <scope>NUCLEOTIDE SEQUENCE [LARGE SCALE GENOMIC DNA]</scope>
    <source>
        <strain evidence="2">GP69</strain>
    </source>
</reference>
<dbReference type="Proteomes" id="UP000236311">
    <property type="component" value="Unassembled WGS sequence"/>
</dbReference>
<sequence length="150" mass="17458">MTPNDILSYCQSNLKDVVLVESWGERGIFYNPNGVLKRGVYVLTVKEKDGDNDKGSMLNRDNVYRVNVGLRKQTFIKKFGYIPERPPAGKIVKMDYDFTVLDTIIPHPVYAWMSWVCVLNPSDKTFEDFKAMIQESYDFAKEKFNRRKSK</sequence>
<dbReference type="AlphaFoldDB" id="A0A2K4ZBK6"/>
<proteinExistence type="predicted"/>
<dbReference type="EMBL" id="OFSM01000002">
    <property type="protein sequence ID" value="SOY27848.1"/>
    <property type="molecule type" value="Genomic_DNA"/>
</dbReference>
<dbReference type="RefSeq" id="WP_103237946.1">
    <property type="nucleotide sequence ID" value="NZ_JANJZD010000002.1"/>
</dbReference>
<name>A0A2K4ZBK6_9FIRM</name>
<dbReference type="Pfam" id="PF19694">
    <property type="entry name" value="DUF6194"/>
    <property type="match status" value="1"/>
</dbReference>
<evidence type="ECO:0000313" key="2">
    <source>
        <dbReference type="EMBL" id="SOY27848.1"/>
    </source>
</evidence>
<evidence type="ECO:0000259" key="1">
    <source>
        <dbReference type="Pfam" id="PF19694"/>
    </source>
</evidence>
<gene>
    <name evidence="2" type="ORF">AMURIS_00553</name>
</gene>
<keyword evidence="3" id="KW-1185">Reference proteome</keyword>
<accession>A0A2K4ZBK6</accession>
<evidence type="ECO:0000313" key="3">
    <source>
        <dbReference type="Proteomes" id="UP000236311"/>
    </source>
</evidence>